<dbReference type="AlphaFoldDB" id="A0A517VG28"/>
<proteinExistence type="predicted"/>
<name>A0A517VG28_9PLAN</name>
<dbReference type="KEGG" id="gax:Pan161_36230"/>
<evidence type="ECO:0000259" key="2">
    <source>
        <dbReference type="Pfam" id="PF07596"/>
    </source>
</evidence>
<protein>
    <recommendedName>
        <fullName evidence="2">DUF1559 domain-containing protein</fullName>
    </recommendedName>
</protein>
<organism evidence="3 4">
    <name type="scientific">Gimesia algae</name>
    <dbReference type="NCBI Taxonomy" id="2527971"/>
    <lineage>
        <taxon>Bacteria</taxon>
        <taxon>Pseudomonadati</taxon>
        <taxon>Planctomycetota</taxon>
        <taxon>Planctomycetia</taxon>
        <taxon>Planctomycetales</taxon>
        <taxon>Planctomycetaceae</taxon>
        <taxon>Gimesia</taxon>
    </lineage>
</organism>
<dbReference type="RefSeq" id="WP_145229236.1">
    <property type="nucleotide sequence ID" value="NZ_CP036343.1"/>
</dbReference>
<dbReference type="Pfam" id="PF07596">
    <property type="entry name" value="SBP_bac_10"/>
    <property type="match status" value="1"/>
</dbReference>
<feature type="transmembrane region" description="Helical" evidence="1">
    <location>
        <begin position="18"/>
        <end position="40"/>
    </location>
</feature>
<keyword evidence="1" id="KW-1133">Transmembrane helix</keyword>
<dbReference type="InterPro" id="IPR011453">
    <property type="entry name" value="DUF1559"/>
</dbReference>
<accession>A0A517VG28</accession>
<evidence type="ECO:0000313" key="4">
    <source>
        <dbReference type="Proteomes" id="UP000316855"/>
    </source>
</evidence>
<reference evidence="3 4" key="1">
    <citation type="submission" date="2019-02" db="EMBL/GenBank/DDBJ databases">
        <title>Deep-cultivation of Planctomycetes and their phenomic and genomic characterization uncovers novel biology.</title>
        <authorList>
            <person name="Wiegand S."/>
            <person name="Jogler M."/>
            <person name="Boedeker C."/>
            <person name="Pinto D."/>
            <person name="Vollmers J."/>
            <person name="Rivas-Marin E."/>
            <person name="Kohn T."/>
            <person name="Peeters S.H."/>
            <person name="Heuer A."/>
            <person name="Rast P."/>
            <person name="Oberbeckmann S."/>
            <person name="Bunk B."/>
            <person name="Jeske O."/>
            <person name="Meyerdierks A."/>
            <person name="Storesund J.E."/>
            <person name="Kallscheuer N."/>
            <person name="Luecker S."/>
            <person name="Lage O.M."/>
            <person name="Pohl T."/>
            <person name="Merkel B.J."/>
            <person name="Hornburger P."/>
            <person name="Mueller R.-W."/>
            <person name="Bruemmer F."/>
            <person name="Labrenz M."/>
            <person name="Spormann A.M."/>
            <person name="Op den Camp H."/>
            <person name="Overmann J."/>
            <person name="Amann R."/>
            <person name="Jetten M.S.M."/>
            <person name="Mascher T."/>
            <person name="Medema M.H."/>
            <person name="Devos D.P."/>
            <person name="Kaster A.-K."/>
            <person name="Ovreas L."/>
            <person name="Rohde M."/>
            <person name="Galperin M.Y."/>
            <person name="Jogler C."/>
        </authorList>
    </citation>
    <scope>NUCLEOTIDE SEQUENCE [LARGE SCALE GENOMIC DNA]</scope>
    <source>
        <strain evidence="3 4">Pan161</strain>
    </source>
</reference>
<dbReference type="PANTHER" id="PTHR30093">
    <property type="entry name" value="GENERAL SECRETION PATHWAY PROTEIN G"/>
    <property type="match status" value="1"/>
</dbReference>
<evidence type="ECO:0000256" key="1">
    <source>
        <dbReference type="SAM" id="Phobius"/>
    </source>
</evidence>
<keyword evidence="4" id="KW-1185">Reference proteome</keyword>
<dbReference type="OrthoDB" id="285651at2"/>
<keyword evidence="1" id="KW-0812">Transmembrane</keyword>
<dbReference type="EMBL" id="CP036343">
    <property type="protein sequence ID" value="QDT91959.1"/>
    <property type="molecule type" value="Genomic_DNA"/>
</dbReference>
<sequence>MDDKDVNQAPPSGEQSSFLYYTAMTGGILVLGLIILPALLRPVEQSRDAARRSQTKYALKQMGLAFHQYHDSHEMLPAGSIETAEGKPGHSWLTALLPYLDQRNLHQQIDFDKAWNDPANQHPFQQLVSAYLNPNIQEKVSPDGYALSHYQGNELVFQPNQGIRISEIRDGESNTIFAVEAGENFKAWGDPANLTDPSQMFATEKKNPYVGGKHFLFRDGRVQFLSELTDPAVLKALSTPAGGK</sequence>
<feature type="domain" description="DUF1559" evidence="2">
    <location>
        <begin position="46"/>
        <end position="134"/>
    </location>
</feature>
<keyword evidence="1" id="KW-0472">Membrane</keyword>
<dbReference type="PANTHER" id="PTHR30093:SF2">
    <property type="entry name" value="TYPE II SECRETION SYSTEM PROTEIN H"/>
    <property type="match status" value="1"/>
</dbReference>
<gene>
    <name evidence="3" type="ORF">Pan161_36230</name>
</gene>
<dbReference type="Proteomes" id="UP000316855">
    <property type="component" value="Chromosome"/>
</dbReference>
<evidence type="ECO:0000313" key="3">
    <source>
        <dbReference type="EMBL" id="QDT91959.1"/>
    </source>
</evidence>